<name>A0A0X8JI35_9BACT</name>
<evidence type="ECO:0000256" key="1">
    <source>
        <dbReference type="ARBA" id="ARBA00004571"/>
    </source>
</evidence>
<organism evidence="15 16">
    <name type="scientific">Desulfovibrio fairfieldensis</name>
    <dbReference type="NCBI Taxonomy" id="44742"/>
    <lineage>
        <taxon>Bacteria</taxon>
        <taxon>Pseudomonadati</taxon>
        <taxon>Thermodesulfobacteriota</taxon>
        <taxon>Desulfovibrionia</taxon>
        <taxon>Desulfovibrionales</taxon>
        <taxon>Desulfovibrionaceae</taxon>
        <taxon>Desulfovibrio</taxon>
    </lineage>
</organism>
<keyword evidence="4 10" id="KW-0812">Transmembrane</keyword>
<dbReference type="GO" id="GO:0044718">
    <property type="term" value="P:siderophore transmembrane transport"/>
    <property type="evidence" value="ECO:0007669"/>
    <property type="project" value="TreeGrafter"/>
</dbReference>
<dbReference type="Pfam" id="PF00593">
    <property type="entry name" value="TonB_dep_Rec_b-barrel"/>
    <property type="match status" value="1"/>
</dbReference>
<gene>
    <name evidence="15" type="ORF">AXF13_01770</name>
</gene>
<proteinExistence type="inferred from homology"/>
<evidence type="ECO:0000259" key="14">
    <source>
        <dbReference type="Pfam" id="PF07715"/>
    </source>
</evidence>
<dbReference type="RefSeq" id="WP_062251421.1">
    <property type="nucleotide sequence ID" value="NZ_CP014229.1"/>
</dbReference>
<protein>
    <submittedName>
        <fullName evidence="15">TonB-dependent receptor</fullName>
    </submittedName>
</protein>
<dbReference type="Gene3D" id="2.170.130.10">
    <property type="entry name" value="TonB-dependent receptor, plug domain"/>
    <property type="match status" value="1"/>
</dbReference>
<dbReference type="GO" id="GO:0009279">
    <property type="term" value="C:cell outer membrane"/>
    <property type="evidence" value="ECO:0007669"/>
    <property type="project" value="UniProtKB-SubCell"/>
</dbReference>
<evidence type="ECO:0000256" key="8">
    <source>
        <dbReference type="ARBA" id="ARBA00023170"/>
    </source>
</evidence>
<evidence type="ECO:0000256" key="6">
    <source>
        <dbReference type="ARBA" id="ARBA00023077"/>
    </source>
</evidence>
<keyword evidence="9 10" id="KW-0998">Cell outer membrane</keyword>
<keyword evidence="3 10" id="KW-1134">Transmembrane beta strand</keyword>
<comment type="similarity">
    <text evidence="10 11">Belongs to the TonB-dependent receptor family.</text>
</comment>
<dbReference type="InterPro" id="IPR000531">
    <property type="entry name" value="Beta-barrel_TonB"/>
</dbReference>
<feature type="domain" description="TonB-dependent receptor-like beta-barrel" evidence="13">
    <location>
        <begin position="238"/>
        <end position="667"/>
    </location>
</feature>
<evidence type="ECO:0000256" key="10">
    <source>
        <dbReference type="PROSITE-ProRule" id="PRU01360"/>
    </source>
</evidence>
<dbReference type="InterPro" id="IPR039426">
    <property type="entry name" value="TonB-dep_rcpt-like"/>
</dbReference>
<evidence type="ECO:0000256" key="5">
    <source>
        <dbReference type="ARBA" id="ARBA00022729"/>
    </source>
</evidence>
<evidence type="ECO:0000256" key="4">
    <source>
        <dbReference type="ARBA" id="ARBA00022692"/>
    </source>
</evidence>
<keyword evidence="8 15" id="KW-0675">Receptor</keyword>
<sequence>MGKVFKLMLALAACHVLAAGPAAAAGDTAAAQPAGRKEALTEGSLAAYTLPPVTIYGVADQAPTVPVMTRFGTQFNVLTEEQIQLQNSLDFYDALRNVPGVMYQKKNIIGGQTGPSLYIRGRGASHPSPDLSIFFDDVPRSGVLYGQALADGIPVYALGGMEIYKSPQPSRFGSGYGMINFIPKYMTEDGYELRLGFEAGSFGTVAENLGMGAKKDGVDIYAAQSFISTLGHEEHTAAHQASYYANLGFQFSENWSLRLMANRVDAETQSPNNAVTGSRTQGPSTYLMADRYDTGTSLATLSLNNTYANARGYLKGYYNHTLFHIRGEDGEAATSRQTNVLYGLRGRETFSLWEGNEIVAGFDLDVTELQNDQRKYATDTTKSWDFPTQTLFSPYLAVSQTFGSEEGFHVTPSAGIRLYTSDVFSDYASPQAGLVLGYANTNLSFAYARGVNYPSPVVLQGFLADRSLPGYLNTKDIKPEVVDHYEVALSHVRPGLFSASATYFHDDGRDRLRANMAMAMPVSDSFFNSSTAEYKIDGLELAGSVTPLDGLEIFAGATWLKAWAKGDDGKSTDKMPYTPSFALQAGFKWKFWEHFLLSGDYQHLQNVYAGNLMRGTPPKNPNSNFTELHDVDKLPDINVVNLRLDYLFSYDDLHLEEGRVFVAVNNVLNTPYAYAMQKTADNTDRQLYYMPGTSFMAGFELKF</sequence>
<evidence type="ECO:0000256" key="9">
    <source>
        <dbReference type="ARBA" id="ARBA00023237"/>
    </source>
</evidence>
<dbReference type="STRING" id="44742.AXF13_01770"/>
<keyword evidence="7 10" id="KW-0472">Membrane</keyword>
<dbReference type="PANTHER" id="PTHR30069">
    <property type="entry name" value="TONB-DEPENDENT OUTER MEMBRANE RECEPTOR"/>
    <property type="match status" value="1"/>
</dbReference>
<evidence type="ECO:0000259" key="13">
    <source>
        <dbReference type="Pfam" id="PF00593"/>
    </source>
</evidence>
<dbReference type="Gene3D" id="2.40.170.20">
    <property type="entry name" value="TonB-dependent receptor, beta-barrel domain"/>
    <property type="match status" value="1"/>
</dbReference>
<dbReference type="Pfam" id="PF07715">
    <property type="entry name" value="Plug"/>
    <property type="match status" value="1"/>
</dbReference>
<keyword evidence="6 11" id="KW-0798">TonB box</keyword>
<dbReference type="PROSITE" id="PS52016">
    <property type="entry name" value="TONB_DEPENDENT_REC_3"/>
    <property type="match status" value="1"/>
</dbReference>
<dbReference type="InterPro" id="IPR036942">
    <property type="entry name" value="Beta-barrel_TonB_sf"/>
</dbReference>
<evidence type="ECO:0000256" key="11">
    <source>
        <dbReference type="RuleBase" id="RU003357"/>
    </source>
</evidence>
<dbReference type="EMBL" id="CP014229">
    <property type="protein sequence ID" value="AMD88947.1"/>
    <property type="molecule type" value="Genomic_DNA"/>
</dbReference>
<keyword evidence="5 12" id="KW-0732">Signal</keyword>
<dbReference type="InterPro" id="IPR012910">
    <property type="entry name" value="Plug_dom"/>
</dbReference>
<dbReference type="AlphaFoldDB" id="A0A0X8JI35"/>
<feature type="chain" id="PRO_5007067421" evidence="12">
    <location>
        <begin position="25"/>
        <end position="703"/>
    </location>
</feature>
<feature type="signal peptide" evidence="12">
    <location>
        <begin position="1"/>
        <end position="24"/>
    </location>
</feature>
<dbReference type="GO" id="GO:0015344">
    <property type="term" value="F:siderophore uptake transmembrane transporter activity"/>
    <property type="evidence" value="ECO:0007669"/>
    <property type="project" value="TreeGrafter"/>
</dbReference>
<dbReference type="SUPFAM" id="SSF56935">
    <property type="entry name" value="Porins"/>
    <property type="match status" value="1"/>
</dbReference>
<accession>A0A0X8JI35</accession>
<evidence type="ECO:0000256" key="7">
    <source>
        <dbReference type="ARBA" id="ARBA00023136"/>
    </source>
</evidence>
<dbReference type="Proteomes" id="UP000069241">
    <property type="component" value="Chromosome"/>
</dbReference>
<dbReference type="KEGG" id="dfi:AXF13_01770"/>
<reference evidence="16" key="1">
    <citation type="submission" date="2016-02" db="EMBL/GenBank/DDBJ databases">
        <authorList>
            <person name="Holder M.E."/>
            <person name="Ajami N.J."/>
            <person name="Petrosino J.F."/>
        </authorList>
    </citation>
    <scope>NUCLEOTIDE SEQUENCE [LARGE SCALE GENOMIC DNA]</scope>
    <source>
        <strain evidence="16">CCUG 45958</strain>
    </source>
</reference>
<evidence type="ECO:0000313" key="16">
    <source>
        <dbReference type="Proteomes" id="UP000069241"/>
    </source>
</evidence>
<feature type="domain" description="TonB-dependent receptor plug" evidence="14">
    <location>
        <begin position="75"/>
        <end position="175"/>
    </location>
</feature>
<evidence type="ECO:0000313" key="15">
    <source>
        <dbReference type="EMBL" id="AMD88947.1"/>
    </source>
</evidence>
<comment type="subcellular location">
    <subcellularLocation>
        <location evidence="1 10">Cell outer membrane</location>
        <topology evidence="1 10">Multi-pass membrane protein</topology>
    </subcellularLocation>
</comment>
<keyword evidence="16" id="KW-1185">Reference proteome</keyword>
<dbReference type="InterPro" id="IPR037066">
    <property type="entry name" value="Plug_dom_sf"/>
</dbReference>
<evidence type="ECO:0000256" key="12">
    <source>
        <dbReference type="SAM" id="SignalP"/>
    </source>
</evidence>
<evidence type="ECO:0000256" key="2">
    <source>
        <dbReference type="ARBA" id="ARBA00022448"/>
    </source>
</evidence>
<keyword evidence="2 10" id="KW-0813">Transport</keyword>
<evidence type="ECO:0000256" key="3">
    <source>
        <dbReference type="ARBA" id="ARBA00022452"/>
    </source>
</evidence>
<dbReference type="PANTHER" id="PTHR30069:SF29">
    <property type="entry name" value="HEMOGLOBIN AND HEMOGLOBIN-HAPTOGLOBIN-BINDING PROTEIN 1-RELATED"/>
    <property type="match status" value="1"/>
</dbReference>